<name>A0A2P2MN48_RHIMU</name>
<feature type="signal peptide" evidence="1">
    <location>
        <begin position="1"/>
        <end position="20"/>
    </location>
</feature>
<dbReference type="EMBL" id="GGEC01051133">
    <property type="protein sequence ID" value="MBX31617.1"/>
    <property type="molecule type" value="Transcribed_RNA"/>
</dbReference>
<accession>A0A2P2MN48</accession>
<dbReference type="EMBL" id="GGEC01051134">
    <property type="protein sequence ID" value="MBX31618.1"/>
    <property type="molecule type" value="Transcribed_RNA"/>
</dbReference>
<proteinExistence type="predicted"/>
<reference evidence="2" key="1">
    <citation type="submission" date="2018-02" db="EMBL/GenBank/DDBJ databases">
        <title>Rhizophora mucronata_Transcriptome.</title>
        <authorList>
            <person name="Meera S.P."/>
            <person name="Sreeshan A."/>
            <person name="Augustine A."/>
        </authorList>
    </citation>
    <scope>NUCLEOTIDE SEQUENCE</scope>
    <source>
        <tissue evidence="2">Leaf</tissue>
    </source>
</reference>
<evidence type="ECO:0000313" key="2">
    <source>
        <dbReference type="EMBL" id="MBX31617.1"/>
    </source>
</evidence>
<keyword evidence="1" id="KW-0732">Signal</keyword>
<organism evidence="2">
    <name type="scientific">Rhizophora mucronata</name>
    <name type="common">Asiatic mangrove</name>
    <dbReference type="NCBI Taxonomy" id="61149"/>
    <lineage>
        <taxon>Eukaryota</taxon>
        <taxon>Viridiplantae</taxon>
        <taxon>Streptophyta</taxon>
        <taxon>Embryophyta</taxon>
        <taxon>Tracheophyta</taxon>
        <taxon>Spermatophyta</taxon>
        <taxon>Magnoliopsida</taxon>
        <taxon>eudicotyledons</taxon>
        <taxon>Gunneridae</taxon>
        <taxon>Pentapetalae</taxon>
        <taxon>rosids</taxon>
        <taxon>fabids</taxon>
        <taxon>Malpighiales</taxon>
        <taxon>Rhizophoraceae</taxon>
        <taxon>Rhizophora</taxon>
    </lineage>
</organism>
<dbReference type="EMBL" id="GGEC01051130">
    <property type="protein sequence ID" value="MBX31614.1"/>
    <property type="molecule type" value="Transcribed_RNA"/>
</dbReference>
<sequence length="38" mass="4463">MLTVPFSSFLICLRLYTVFSDGFLCRAEMRLFVQTPFI</sequence>
<dbReference type="AlphaFoldDB" id="A0A2P2MN48"/>
<protein>
    <submittedName>
        <fullName evidence="2">Zeaxanthin epoxidaseic-like</fullName>
    </submittedName>
</protein>
<feature type="chain" id="PRO_5015085126" evidence="1">
    <location>
        <begin position="21"/>
        <end position="38"/>
    </location>
</feature>
<evidence type="ECO:0000256" key="1">
    <source>
        <dbReference type="SAM" id="SignalP"/>
    </source>
</evidence>